<evidence type="ECO:0000313" key="2">
    <source>
        <dbReference type="EMBL" id="MBG8554718.1"/>
    </source>
</evidence>
<name>A0ABS0L3Q3_9BACT</name>
<comment type="caution">
    <text evidence="2">The sequence shown here is derived from an EMBL/GenBank/DDBJ whole genome shotgun (WGS) entry which is preliminary data.</text>
</comment>
<protein>
    <recommendedName>
        <fullName evidence="4">Lipoprotein</fullName>
    </recommendedName>
</protein>
<reference evidence="2 3" key="1">
    <citation type="submission" date="2020-11" db="EMBL/GenBank/DDBJ databases">
        <title>Hymenobacter sp.</title>
        <authorList>
            <person name="Kim M.K."/>
        </authorList>
    </citation>
    <scope>NUCLEOTIDE SEQUENCE [LARGE SCALE GENOMIC DNA]</scope>
    <source>
        <strain evidence="2 3">BT594</strain>
    </source>
</reference>
<sequence length="239" mass="27122">MMHVAGWLRRALAVVAVAGVAYACDSETEEATPRGTDYYPVATGTYRIFDVEDVEWKDNQPTSTHSQFRERITDTFTDAAGLLSYRVIRSRRVLASDAWRDDSVYVLTPTSQTLQLSGQNMRTVELVFPVREGRRWNPYAFSDTDTLGRRYINVNKPFTAGAKTYDETITTTDDGDDDAYYFSSRQQVFAKGVGPVFRERKRYFYCQNPNPDQGGCPVAAGYIQTGRERREVLLETGQL</sequence>
<gene>
    <name evidence="2" type="ORF">I5L79_14270</name>
</gene>
<keyword evidence="1" id="KW-0732">Signal</keyword>
<dbReference type="RefSeq" id="WP_196955733.1">
    <property type="nucleotide sequence ID" value="NZ_JADWYK010000008.1"/>
</dbReference>
<feature type="signal peptide" evidence="1">
    <location>
        <begin position="1"/>
        <end position="23"/>
    </location>
</feature>
<dbReference type="EMBL" id="JADWYK010000008">
    <property type="protein sequence ID" value="MBG8554718.1"/>
    <property type="molecule type" value="Genomic_DNA"/>
</dbReference>
<evidence type="ECO:0000256" key="1">
    <source>
        <dbReference type="SAM" id="SignalP"/>
    </source>
</evidence>
<evidence type="ECO:0008006" key="4">
    <source>
        <dbReference type="Google" id="ProtNLM"/>
    </source>
</evidence>
<feature type="chain" id="PRO_5045798222" description="Lipoprotein" evidence="1">
    <location>
        <begin position="24"/>
        <end position="239"/>
    </location>
</feature>
<accession>A0ABS0L3Q3</accession>
<dbReference type="Proteomes" id="UP000601099">
    <property type="component" value="Unassembled WGS sequence"/>
</dbReference>
<evidence type="ECO:0000313" key="3">
    <source>
        <dbReference type="Proteomes" id="UP000601099"/>
    </source>
</evidence>
<organism evidence="2 3">
    <name type="scientific">Hymenobacter guriensis</name>
    <dbReference type="NCBI Taxonomy" id="2793065"/>
    <lineage>
        <taxon>Bacteria</taxon>
        <taxon>Pseudomonadati</taxon>
        <taxon>Bacteroidota</taxon>
        <taxon>Cytophagia</taxon>
        <taxon>Cytophagales</taxon>
        <taxon>Hymenobacteraceae</taxon>
        <taxon>Hymenobacter</taxon>
    </lineage>
</organism>
<proteinExistence type="predicted"/>
<keyword evidence="3" id="KW-1185">Reference proteome</keyword>